<accession>A0ABT4MQ10</accession>
<keyword evidence="5" id="KW-1133">Transmembrane helix</keyword>
<dbReference type="Gene3D" id="3.40.710.10">
    <property type="entry name" value="DD-peptidase/beta-lactamase superfamily"/>
    <property type="match status" value="1"/>
</dbReference>
<dbReference type="RefSeq" id="WP_301569575.1">
    <property type="nucleotide sequence ID" value="NZ_JAPWIE010000001.1"/>
</dbReference>
<protein>
    <submittedName>
        <fullName evidence="8">Penicillin-binding protein 2</fullName>
    </submittedName>
</protein>
<gene>
    <name evidence="8" type="ORF">O4213_03815</name>
</gene>
<reference evidence="8" key="1">
    <citation type="submission" date="2022-12" db="EMBL/GenBank/DDBJ databases">
        <authorList>
            <person name="Krivoruchko A.V."/>
            <person name="Elkin A."/>
        </authorList>
    </citation>
    <scope>NUCLEOTIDE SEQUENCE</scope>
    <source>
        <strain evidence="8">IEGM 1388</strain>
    </source>
</reference>
<dbReference type="Pfam" id="PF00905">
    <property type="entry name" value="Transpeptidase"/>
    <property type="match status" value="1"/>
</dbReference>
<comment type="caution">
    <text evidence="8">The sequence shown here is derived from an EMBL/GenBank/DDBJ whole genome shotgun (WGS) entry which is preliminary data.</text>
</comment>
<evidence type="ECO:0000256" key="4">
    <source>
        <dbReference type="SAM" id="MobiDB-lite"/>
    </source>
</evidence>
<keyword evidence="3 5" id="KW-0472">Membrane</keyword>
<keyword evidence="9" id="KW-1185">Reference proteome</keyword>
<dbReference type="SUPFAM" id="SSF56601">
    <property type="entry name" value="beta-lactamase/transpeptidase-like"/>
    <property type="match status" value="1"/>
</dbReference>
<proteinExistence type="inferred from homology"/>
<feature type="domain" description="Penicillin-binding protein transpeptidase" evidence="6">
    <location>
        <begin position="331"/>
        <end position="645"/>
    </location>
</feature>
<dbReference type="Proteomes" id="UP001067235">
    <property type="component" value="Unassembled WGS sequence"/>
</dbReference>
<dbReference type="Pfam" id="PF03717">
    <property type="entry name" value="PBP_dimer"/>
    <property type="match status" value="1"/>
</dbReference>
<keyword evidence="5" id="KW-0812">Transmembrane</keyword>
<evidence type="ECO:0000256" key="1">
    <source>
        <dbReference type="ARBA" id="ARBA00004370"/>
    </source>
</evidence>
<evidence type="ECO:0000259" key="6">
    <source>
        <dbReference type="Pfam" id="PF00905"/>
    </source>
</evidence>
<dbReference type="InterPro" id="IPR001460">
    <property type="entry name" value="PCN-bd_Tpept"/>
</dbReference>
<dbReference type="PANTHER" id="PTHR30627">
    <property type="entry name" value="PEPTIDOGLYCAN D,D-TRANSPEPTIDASE"/>
    <property type="match status" value="1"/>
</dbReference>
<dbReference type="InterPro" id="IPR012338">
    <property type="entry name" value="Beta-lactam/transpept-like"/>
</dbReference>
<feature type="region of interest" description="Disordered" evidence="4">
    <location>
        <begin position="1"/>
        <end position="60"/>
    </location>
</feature>
<feature type="compositionally biased region" description="Basic and acidic residues" evidence="4">
    <location>
        <begin position="1"/>
        <end position="22"/>
    </location>
</feature>
<dbReference type="InterPro" id="IPR050515">
    <property type="entry name" value="Beta-lactam/transpept"/>
</dbReference>
<evidence type="ECO:0000313" key="9">
    <source>
        <dbReference type="Proteomes" id="UP001067235"/>
    </source>
</evidence>
<comment type="similarity">
    <text evidence="2">Belongs to the transpeptidase family.</text>
</comment>
<comment type="subcellular location">
    <subcellularLocation>
        <location evidence="1">Membrane</location>
    </subcellularLocation>
</comment>
<dbReference type="Gene3D" id="3.90.1310.10">
    <property type="entry name" value="Penicillin-binding protein 2a (Domain 2)"/>
    <property type="match status" value="1"/>
</dbReference>
<evidence type="ECO:0000256" key="2">
    <source>
        <dbReference type="ARBA" id="ARBA00007171"/>
    </source>
</evidence>
<organism evidence="8 9">
    <name type="scientific">Gordonia rubripertincta</name>
    <name type="common">Rhodococcus corallinus</name>
    <dbReference type="NCBI Taxonomy" id="36822"/>
    <lineage>
        <taxon>Bacteria</taxon>
        <taxon>Bacillati</taxon>
        <taxon>Actinomycetota</taxon>
        <taxon>Actinomycetes</taxon>
        <taxon>Mycobacteriales</taxon>
        <taxon>Gordoniaceae</taxon>
        <taxon>Gordonia</taxon>
    </lineage>
</organism>
<dbReference type="PANTHER" id="PTHR30627:SF1">
    <property type="entry name" value="PEPTIDOGLYCAN D,D-TRANSPEPTIDASE FTSI"/>
    <property type="match status" value="1"/>
</dbReference>
<feature type="domain" description="Penicillin-binding protein dimerisation" evidence="7">
    <location>
        <begin position="123"/>
        <end position="287"/>
    </location>
</feature>
<evidence type="ECO:0000313" key="8">
    <source>
        <dbReference type="EMBL" id="MCZ4549093.1"/>
    </source>
</evidence>
<dbReference type="InterPro" id="IPR005311">
    <property type="entry name" value="PBP_dimer"/>
</dbReference>
<evidence type="ECO:0000256" key="5">
    <source>
        <dbReference type="SAM" id="Phobius"/>
    </source>
</evidence>
<evidence type="ECO:0000259" key="7">
    <source>
        <dbReference type="Pfam" id="PF03717"/>
    </source>
</evidence>
<dbReference type="Gene3D" id="3.30.450.330">
    <property type="match status" value="1"/>
</dbReference>
<dbReference type="InterPro" id="IPR036138">
    <property type="entry name" value="PBP_dimer_sf"/>
</dbReference>
<name>A0ABT4MQ10_GORRU</name>
<evidence type="ECO:0000256" key="3">
    <source>
        <dbReference type="ARBA" id="ARBA00023136"/>
    </source>
</evidence>
<dbReference type="EMBL" id="JAPWIE010000001">
    <property type="protein sequence ID" value="MCZ4549093.1"/>
    <property type="molecule type" value="Genomic_DNA"/>
</dbReference>
<dbReference type="SUPFAM" id="SSF56519">
    <property type="entry name" value="Penicillin binding protein dimerisation domain"/>
    <property type="match status" value="1"/>
</dbReference>
<sequence length="670" mass="70696">MTRPTRGERRTVRRAAGRERMGPSRRPRGRQGNGGASARPTENPGGAPRSNGVRSGFPVGGSVHGRGEAVRAGRQFLVRHRFATALILLVVAVVAIKMVMLQIVDAPGLSAEAASQRAVTEVLPAKRGAIEDRNGKAIAYTDDARALTFQPVKVRKEIEDAHTKNSALPDVSTRISQIAAGISAELGGEFEESSLRELLQSNETFVYLARAVSPEAANKIIDEFPEVGSERQDIRLYPGGPLAANIVGDVDFDGNGLIGLESSMDSVLSGTDGSRTYDRGSDGAVIPGSSRNLHPSVDGGTVELTIDSDVQWYVQNQVQRAKELSKAENASAVVLDVKTGEVLAMANDGTFNPAKPLDEQGDAQLGDLPVTSPFEPGSVNKIITAAAAIEYGVTTADQVHQVPGSIDMSDVTVKDAWAHGVEPYTTTGIFGKSSNVGTLMLADKVGEDRFADMVKRFGLGQRANVGLPAESAGVVPARSQWSGGTFANLPIGQGLTMTLLQMTAMYQAIANDGVRIEPRIIKSINGDGQEGELAPPDGVRVVSPQTAKTVRDMFRAVIQNDPMGVQMGTGSKAGVPGYQISGKTGTAQQVDPDCGCYSQSAYNITFAGIAPADNPRYVIGIMLDNPSRSSDGSGGQSAAPLFQTIASWMLQREQVPLSAEPTPPLVLQAN</sequence>
<feature type="transmembrane region" description="Helical" evidence="5">
    <location>
        <begin position="82"/>
        <end position="104"/>
    </location>
</feature>